<dbReference type="AlphaFoldDB" id="A0A1F5KHQ6"/>
<name>A0A1F5KHQ6_9BACT</name>
<comment type="caution">
    <text evidence="1">The sequence shown here is derived from an EMBL/GenBank/DDBJ whole genome shotgun (WGS) entry which is preliminary data.</text>
</comment>
<evidence type="ECO:0000313" key="2">
    <source>
        <dbReference type="Proteomes" id="UP000177328"/>
    </source>
</evidence>
<gene>
    <name evidence="1" type="ORF">A3D25_00215</name>
</gene>
<accession>A0A1F5KHQ6</accession>
<proteinExistence type="predicted"/>
<dbReference type="Proteomes" id="UP000177328">
    <property type="component" value="Unassembled WGS sequence"/>
</dbReference>
<dbReference type="EMBL" id="MFDD01000009">
    <property type="protein sequence ID" value="OGE40473.1"/>
    <property type="molecule type" value="Genomic_DNA"/>
</dbReference>
<reference evidence="1 2" key="1">
    <citation type="journal article" date="2016" name="Nat. Commun.">
        <title>Thousands of microbial genomes shed light on interconnected biogeochemical processes in an aquifer system.</title>
        <authorList>
            <person name="Anantharaman K."/>
            <person name="Brown C.T."/>
            <person name="Hug L.A."/>
            <person name="Sharon I."/>
            <person name="Castelle C.J."/>
            <person name="Probst A.J."/>
            <person name="Thomas B.C."/>
            <person name="Singh A."/>
            <person name="Wilkins M.J."/>
            <person name="Karaoz U."/>
            <person name="Brodie E.L."/>
            <person name="Williams K.H."/>
            <person name="Hubbard S.S."/>
            <person name="Banfield J.F."/>
        </authorList>
    </citation>
    <scope>NUCLEOTIDE SEQUENCE [LARGE SCALE GENOMIC DNA]</scope>
</reference>
<evidence type="ECO:0000313" key="1">
    <source>
        <dbReference type="EMBL" id="OGE40473.1"/>
    </source>
</evidence>
<sequence>MNAEGGDGRGGRGRKWSNLEIARLLAHHGSTTKEEEWSNLLPSRNAKARQTMLYKLGLSKYCNDGMISAAELSRLTGVPLSTIAERLRKGQLPGIKDGPTWRVEQSLVNDLNPLWDGRKADNFVDNREDKRVCFNCTRPLPETAQVWCSQRCRGAELKKLFAQRVSPLWKGKINP</sequence>
<organism evidence="1 2">
    <name type="scientific">Candidatus Daviesbacteria bacterium RIFCSPHIGHO2_02_FULL_43_12</name>
    <dbReference type="NCBI Taxonomy" id="1797776"/>
    <lineage>
        <taxon>Bacteria</taxon>
        <taxon>Candidatus Daviesiibacteriota</taxon>
    </lineage>
</organism>
<protein>
    <submittedName>
        <fullName evidence="1">Uncharacterized protein</fullName>
    </submittedName>
</protein>